<dbReference type="PANTHER" id="PTHR11814">
    <property type="entry name" value="SULFATE TRANSPORTER"/>
    <property type="match status" value="1"/>
</dbReference>
<evidence type="ECO:0000256" key="6">
    <source>
        <dbReference type="SAM" id="MobiDB-lite"/>
    </source>
</evidence>
<sequence>MYASNSVSDFHNAQSSMEKGYSPSIRAKRILPLQHPTIENTLQKKDSSKTWSPLWPASWVEWLGIFFPCVHWLRSYNIKSYLKTDLMAGITVGTMLVPQAMSYANLAGLQSIYGLYAGLVPVFAYAIFGSSRQLAVGPVALVSLLVSNVLSKIVDIEDDPSDDTVQYYSELAVLLALMVGVVECSMGILRLGWLIRFISHTVISGFTSASAIIIALSQSKYFLGYSITRSSKIIPLLESIFSNIVQFKWRPFTFGCITLAILLIMKHLGKSRKNLRLVRAAGPLTAVVLGTAYAWIFNPADITLVGTIPQGLPQFSVPQHFDKVPDLIGTAFLISGVAILESVGIAKALAAKNGYEIDSNQELFGLGVANVCGAFFSAYPTTGSFSRSAVNNESGAKTGLSGIITGVIMTAALLFLTPLFAQVPQCTLAAIVVSAVMGLIDYEDPIFLWHVDKRDLMLWVASFGFTLFLGIEIGVLIAVGLSLAFVIYESANPHIAVLGRLPGTTVYRNIHQYPEAYTYQGIAIIRIDAPIYFANISFIKERLRKYELQLEGTHQSGRKIQYVILELAPVTHIDSCAVLALKELHEEFKGRNIQMALSNPNHQVMVSLTKARVPDLMGKDWFFVRVHDAVQVCLAHMQQQQHDADFESEDHNLDRRSQSSRARLYTGPEAAPLLS</sequence>
<dbReference type="Pfam" id="PF00916">
    <property type="entry name" value="Sulfate_transp"/>
    <property type="match status" value="1"/>
</dbReference>
<evidence type="ECO:0000256" key="7">
    <source>
        <dbReference type="SAM" id="Phobius"/>
    </source>
</evidence>
<feature type="transmembrane region" description="Helical" evidence="7">
    <location>
        <begin position="194"/>
        <end position="216"/>
    </location>
</feature>
<feature type="transmembrane region" description="Helical" evidence="7">
    <location>
        <begin position="460"/>
        <end position="488"/>
    </location>
</feature>
<evidence type="ECO:0000313" key="9">
    <source>
        <dbReference type="EMBL" id="KAH7423928.1"/>
    </source>
</evidence>
<evidence type="ECO:0000256" key="4">
    <source>
        <dbReference type="ARBA" id="ARBA00022989"/>
    </source>
</evidence>
<dbReference type="InterPro" id="IPR002645">
    <property type="entry name" value="STAS_dom"/>
</dbReference>
<accession>A0A8T2TN75</accession>
<reference evidence="9" key="1">
    <citation type="submission" date="2021-08" db="EMBL/GenBank/DDBJ databases">
        <title>WGS assembly of Ceratopteris richardii.</title>
        <authorList>
            <person name="Marchant D.B."/>
            <person name="Chen G."/>
            <person name="Jenkins J."/>
            <person name="Shu S."/>
            <person name="Leebens-Mack J."/>
            <person name="Grimwood J."/>
            <person name="Schmutz J."/>
            <person name="Soltis P."/>
            <person name="Soltis D."/>
            <person name="Chen Z.-H."/>
        </authorList>
    </citation>
    <scope>NUCLEOTIDE SEQUENCE</scope>
    <source>
        <strain evidence="9">Whitten #5841</strain>
        <tissue evidence="9">Leaf</tissue>
    </source>
</reference>
<dbReference type="Pfam" id="PF01740">
    <property type="entry name" value="STAS"/>
    <property type="match status" value="1"/>
</dbReference>
<name>A0A8T2TN75_CERRI</name>
<comment type="subcellular location">
    <subcellularLocation>
        <location evidence="1">Membrane</location>
        <topology evidence="1">Multi-pass membrane protein</topology>
    </subcellularLocation>
</comment>
<evidence type="ECO:0000256" key="2">
    <source>
        <dbReference type="ARBA" id="ARBA00022448"/>
    </source>
</evidence>
<dbReference type="Gene3D" id="3.30.750.24">
    <property type="entry name" value="STAS domain"/>
    <property type="match status" value="1"/>
</dbReference>
<dbReference type="PROSITE" id="PS50801">
    <property type="entry name" value="STAS"/>
    <property type="match status" value="1"/>
</dbReference>
<feature type="transmembrane region" description="Helical" evidence="7">
    <location>
        <begin position="85"/>
        <end position="104"/>
    </location>
</feature>
<dbReference type="GO" id="GO:0016020">
    <property type="term" value="C:membrane"/>
    <property type="evidence" value="ECO:0007669"/>
    <property type="project" value="UniProtKB-SubCell"/>
</dbReference>
<comment type="caution">
    <text evidence="9">The sequence shown here is derived from an EMBL/GenBank/DDBJ whole genome shotgun (WGS) entry which is preliminary data.</text>
</comment>
<dbReference type="NCBIfam" id="TIGR00815">
    <property type="entry name" value="sulP"/>
    <property type="match status" value="1"/>
</dbReference>
<keyword evidence="3 7" id="KW-0812">Transmembrane</keyword>
<feature type="transmembrane region" description="Helical" evidence="7">
    <location>
        <begin position="277"/>
        <end position="296"/>
    </location>
</feature>
<dbReference type="GO" id="GO:0055085">
    <property type="term" value="P:transmembrane transport"/>
    <property type="evidence" value="ECO:0007669"/>
    <property type="project" value="InterPro"/>
</dbReference>
<evidence type="ECO:0000259" key="8">
    <source>
        <dbReference type="PROSITE" id="PS50801"/>
    </source>
</evidence>
<feature type="transmembrane region" description="Helical" evidence="7">
    <location>
        <begin position="165"/>
        <end position="182"/>
    </location>
</feature>
<feature type="compositionally biased region" description="Basic and acidic residues" evidence="6">
    <location>
        <begin position="643"/>
        <end position="657"/>
    </location>
</feature>
<dbReference type="Proteomes" id="UP000825935">
    <property type="component" value="Chromosome 12"/>
</dbReference>
<feature type="transmembrane region" description="Helical" evidence="7">
    <location>
        <begin position="399"/>
        <end position="416"/>
    </location>
</feature>
<dbReference type="InterPro" id="IPR011547">
    <property type="entry name" value="SLC26A/SulP_dom"/>
</dbReference>
<evidence type="ECO:0000256" key="5">
    <source>
        <dbReference type="ARBA" id="ARBA00023136"/>
    </source>
</evidence>
<feature type="domain" description="STAS" evidence="8">
    <location>
        <begin position="512"/>
        <end position="633"/>
    </location>
</feature>
<feature type="region of interest" description="Disordered" evidence="6">
    <location>
        <begin position="643"/>
        <end position="675"/>
    </location>
</feature>
<organism evidence="9 10">
    <name type="scientific">Ceratopteris richardii</name>
    <name type="common">Triangle waterfern</name>
    <dbReference type="NCBI Taxonomy" id="49495"/>
    <lineage>
        <taxon>Eukaryota</taxon>
        <taxon>Viridiplantae</taxon>
        <taxon>Streptophyta</taxon>
        <taxon>Embryophyta</taxon>
        <taxon>Tracheophyta</taxon>
        <taxon>Polypodiopsida</taxon>
        <taxon>Polypodiidae</taxon>
        <taxon>Polypodiales</taxon>
        <taxon>Pteridineae</taxon>
        <taxon>Pteridaceae</taxon>
        <taxon>Parkerioideae</taxon>
        <taxon>Ceratopteris</taxon>
    </lineage>
</organism>
<dbReference type="SUPFAM" id="SSF52091">
    <property type="entry name" value="SpoIIaa-like"/>
    <property type="match status" value="1"/>
</dbReference>
<dbReference type="FunFam" id="3.30.750.24:FF:000002">
    <property type="entry name" value="Sulfate transporter 31"/>
    <property type="match status" value="1"/>
</dbReference>
<dbReference type="OrthoDB" id="288203at2759"/>
<evidence type="ECO:0000313" key="10">
    <source>
        <dbReference type="Proteomes" id="UP000825935"/>
    </source>
</evidence>
<protein>
    <recommendedName>
        <fullName evidence="8">STAS domain-containing protein</fullName>
    </recommendedName>
</protein>
<evidence type="ECO:0000256" key="3">
    <source>
        <dbReference type="ARBA" id="ARBA00022692"/>
    </source>
</evidence>
<dbReference type="OMA" id="PALYWIP"/>
<feature type="transmembrane region" description="Helical" evidence="7">
    <location>
        <begin position="247"/>
        <end position="265"/>
    </location>
</feature>
<gene>
    <name evidence="9" type="ORF">KP509_12G081400</name>
</gene>
<feature type="transmembrane region" description="Helical" evidence="7">
    <location>
        <begin position="54"/>
        <end position="73"/>
    </location>
</feature>
<dbReference type="EMBL" id="CM035417">
    <property type="protein sequence ID" value="KAH7423928.1"/>
    <property type="molecule type" value="Genomic_DNA"/>
</dbReference>
<feature type="transmembrane region" description="Helical" evidence="7">
    <location>
        <begin position="423"/>
        <end position="440"/>
    </location>
</feature>
<proteinExistence type="predicted"/>
<dbReference type="CDD" id="cd07042">
    <property type="entry name" value="STAS_SulP_like_sulfate_transporter"/>
    <property type="match status" value="1"/>
</dbReference>
<keyword evidence="2" id="KW-0813">Transport</keyword>
<keyword evidence="4 7" id="KW-1133">Transmembrane helix</keyword>
<dbReference type="AlphaFoldDB" id="A0A8T2TN75"/>
<feature type="transmembrane region" description="Helical" evidence="7">
    <location>
        <begin position="110"/>
        <end position="128"/>
    </location>
</feature>
<keyword evidence="5 7" id="KW-0472">Membrane</keyword>
<dbReference type="InterPro" id="IPR036513">
    <property type="entry name" value="STAS_dom_sf"/>
</dbReference>
<feature type="transmembrane region" description="Helical" evidence="7">
    <location>
        <begin position="362"/>
        <end position="379"/>
    </location>
</feature>
<keyword evidence="10" id="KW-1185">Reference proteome</keyword>
<feature type="transmembrane region" description="Helical" evidence="7">
    <location>
        <begin position="327"/>
        <end position="350"/>
    </location>
</feature>
<dbReference type="InterPro" id="IPR001902">
    <property type="entry name" value="SLC26A/SulP_fam"/>
</dbReference>
<evidence type="ECO:0000256" key="1">
    <source>
        <dbReference type="ARBA" id="ARBA00004141"/>
    </source>
</evidence>
<feature type="transmembrane region" description="Helical" evidence="7">
    <location>
        <begin position="135"/>
        <end position="153"/>
    </location>
</feature>